<evidence type="ECO:0000259" key="6">
    <source>
        <dbReference type="PROSITE" id="PS51902"/>
    </source>
</evidence>
<dbReference type="PROSITE" id="PS51902">
    <property type="entry name" value="CLPX_ZB"/>
    <property type="match status" value="1"/>
</dbReference>
<dbReference type="Gene3D" id="1.10.8.60">
    <property type="match status" value="1"/>
</dbReference>
<dbReference type="FunFam" id="1.10.8.60:FF:000002">
    <property type="entry name" value="ATP-dependent Clp protease ATP-binding subunit ClpX"/>
    <property type="match status" value="1"/>
</dbReference>
<protein>
    <recommendedName>
        <fullName evidence="6">ClpX-type ZB domain-containing protein</fullName>
    </recommendedName>
</protein>
<dbReference type="InterPro" id="IPR019489">
    <property type="entry name" value="Clp_ATPase_C"/>
</dbReference>
<dbReference type="Pfam" id="PF07724">
    <property type="entry name" value="AAA_2"/>
    <property type="match status" value="1"/>
</dbReference>
<dbReference type="InterPro" id="IPR003593">
    <property type="entry name" value="AAA+_ATPase"/>
</dbReference>
<gene>
    <name evidence="7" type="ORF">JYZ213_LOCUS10653</name>
</gene>
<evidence type="ECO:0000256" key="4">
    <source>
        <dbReference type="ARBA" id="ARBA00022840"/>
    </source>
</evidence>
<feature type="compositionally biased region" description="Polar residues" evidence="5">
    <location>
        <begin position="611"/>
        <end position="624"/>
    </location>
</feature>
<evidence type="ECO:0000313" key="7">
    <source>
        <dbReference type="EMBL" id="CAF0902913.1"/>
    </source>
</evidence>
<dbReference type="InterPro" id="IPR027417">
    <property type="entry name" value="P-loop_NTPase"/>
</dbReference>
<feature type="region of interest" description="Disordered" evidence="5">
    <location>
        <begin position="232"/>
        <end position="275"/>
    </location>
</feature>
<name>A0A813ZT68_9BILA</name>
<dbReference type="PANTHER" id="PTHR48102">
    <property type="entry name" value="ATP-DEPENDENT CLP PROTEASE ATP-BINDING SUBUNIT CLPX-LIKE, MITOCHONDRIAL-RELATED"/>
    <property type="match status" value="1"/>
</dbReference>
<dbReference type="InterPro" id="IPR003959">
    <property type="entry name" value="ATPase_AAA_core"/>
</dbReference>
<dbReference type="EMBL" id="CAJNOG010000078">
    <property type="protein sequence ID" value="CAF0902913.1"/>
    <property type="molecule type" value="Genomic_DNA"/>
</dbReference>
<reference evidence="7" key="1">
    <citation type="submission" date="2021-02" db="EMBL/GenBank/DDBJ databases">
        <authorList>
            <person name="Nowell W R."/>
        </authorList>
    </citation>
    <scope>NUCLEOTIDE SEQUENCE</scope>
</reference>
<keyword evidence="1" id="KW-0479">Metal-binding</keyword>
<feature type="region of interest" description="Disordered" evidence="5">
    <location>
        <begin position="602"/>
        <end position="648"/>
    </location>
</feature>
<evidence type="ECO:0000313" key="8">
    <source>
        <dbReference type="Proteomes" id="UP000663845"/>
    </source>
</evidence>
<feature type="compositionally biased region" description="Low complexity" evidence="5">
    <location>
        <begin position="232"/>
        <end position="251"/>
    </location>
</feature>
<proteinExistence type="predicted"/>
<dbReference type="GO" id="GO:0016887">
    <property type="term" value="F:ATP hydrolysis activity"/>
    <property type="evidence" value="ECO:0007669"/>
    <property type="project" value="InterPro"/>
</dbReference>
<feature type="domain" description="ClpX-type ZB" evidence="6">
    <location>
        <begin position="127"/>
        <end position="182"/>
    </location>
</feature>
<feature type="compositionally biased region" description="Basic and acidic residues" evidence="5">
    <location>
        <begin position="631"/>
        <end position="642"/>
    </location>
</feature>
<dbReference type="Pfam" id="PF26040">
    <property type="entry name" value="Zn_ribbon_CLPX_N"/>
    <property type="match status" value="1"/>
</dbReference>
<dbReference type="SUPFAM" id="SSF52540">
    <property type="entry name" value="P-loop containing nucleoside triphosphate hydrolases"/>
    <property type="match status" value="1"/>
</dbReference>
<feature type="compositionally biased region" description="Polar residues" evidence="5">
    <location>
        <begin position="252"/>
        <end position="269"/>
    </location>
</feature>
<dbReference type="SMART" id="SM00382">
    <property type="entry name" value="AAA"/>
    <property type="match status" value="1"/>
</dbReference>
<dbReference type="Pfam" id="PF10431">
    <property type="entry name" value="ClpB_D2-small"/>
    <property type="match status" value="1"/>
</dbReference>
<dbReference type="GO" id="GO:0051603">
    <property type="term" value="P:proteolysis involved in protein catabolic process"/>
    <property type="evidence" value="ECO:0007669"/>
    <property type="project" value="TreeGrafter"/>
</dbReference>
<dbReference type="InterPro" id="IPR059188">
    <property type="entry name" value="Znf_CLPX-like"/>
</dbReference>
<dbReference type="CDD" id="cd19497">
    <property type="entry name" value="RecA-like_ClpX"/>
    <property type="match status" value="1"/>
</dbReference>
<dbReference type="Proteomes" id="UP000663845">
    <property type="component" value="Unassembled WGS sequence"/>
</dbReference>
<evidence type="ECO:0000256" key="5">
    <source>
        <dbReference type="SAM" id="MobiDB-lite"/>
    </source>
</evidence>
<dbReference type="InterPro" id="IPR050052">
    <property type="entry name" value="ATP-dep_Clp_protease_ClpX"/>
</dbReference>
<evidence type="ECO:0000256" key="3">
    <source>
        <dbReference type="ARBA" id="ARBA00022833"/>
    </source>
</evidence>
<keyword evidence="4" id="KW-0067">ATP-binding</keyword>
<organism evidence="7 8">
    <name type="scientific">Adineta steineri</name>
    <dbReference type="NCBI Taxonomy" id="433720"/>
    <lineage>
        <taxon>Eukaryota</taxon>
        <taxon>Metazoa</taxon>
        <taxon>Spiralia</taxon>
        <taxon>Gnathifera</taxon>
        <taxon>Rotifera</taxon>
        <taxon>Eurotatoria</taxon>
        <taxon>Bdelloidea</taxon>
        <taxon>Adinetida</taxon>
        <taxon>Adinetidae</taxon>
        <taxon>Adineta</taxon>
    </lineage>
</organism>
<comment type="caution">
    <text evidence="7">The sequence shown here is derived from an EMBL/GenBank/DDBJ whole genome shotgun (WGS) entry which is preliminary data.</text>
</comment>
<dbReference type="Gene3D" id="3.40.50.300">
    <property type="entry name" value="P-loop containing nucleotide triphosphate hydrolases"/>
    <property type="match status" value="1"/>
</dbReference>
<dbReference type="PANTHER" id="PTHR48102:SF7">
    <property type="entry name" value="ATP-DEPENDENT CLP PROTEASE ATP-BINDING SUBUNIT CLPX-LIKE, MITOCHONDRIAL"/>
    <property type="match status" value="1"/>
</dbReference>
<dbReference type="GO" id="GO:0046983">
    <property type="term" value="F:protein dimerization activity"/>
    <property type="evidence" value="ECO:0007669"/>
    <property type="project" value="InterPro"/>
</dbReference>
<dbReference type="FunFam" id="3.40.50.300:FF:000378">
    <property type="entry name" value="ATP-dependent Clp protease ATP-binding subunit clpX-like, mitochondrial"/>
    <property type="match status" value="1"/>
</dbReference>
<evidence type="ECO:0000256" key="1">
    <source>
        <dbReference type="ARBA" id="ARBA00022723"/>
    </source>
</evidence>
<dbReference type="InterPro" id="IPR059067">
    <property type="entry name" value="Znf_ribbon_CLPX-like"/>
</dbReference>
<keyword evidence="2" id="KW-0547">Nucleotide-binding</keyword>
<accession>A0A813ZT68</accession>
<dbReference type="GO" id="GO:0008270">
    <property type="term" value="F:zinc ion binding"/>
    <property type="evidence" value="ECO:0007669"/>
    <property type="project" value="InterPro"/>
</dbReference>
<dbReference type="SMART" id="SM01086">
    <property type="entry name" value="ClpB_D2-small"/>
    <property type="match status" value="1"/>
</dbReference>
<dbReference type="GO" id="GO:0005759">
    <property type="term" value="C:mitochondrial matrix"/>
    <property type="evidence" value="ECO:0007669"/>
    <property type="project" value="TreeGrafter"/>
</dbReference>
<sequence>MITTKADRLLRSLIDAGLSLTDFTILAIKVIRIQRDFKTDNDSRRERDRLRQQDKLREQYQFEEQLKEDEQHAFINSSYYYSPQSHDCLIPTYQQVRPYSLSNALLTRSGNNSFTIRDIGQNSRGSGGGGGDGSGKITFLCPKCGDVCTHVESLVSATRFVKCEKCSHFFVVLSENEGSKKVKEDKNKKRQPPPSPKKIYEFLNKYIIGQDHAKKVMSVAVYNHYKRLHNNISINKSSSSNTNTNTNTTNKQQQENRGSTTTTTMSPNNEDTKQGSDIIHKEHYDLKLEKSNILMLGPTGSGKTLLAQTIAKCLDVPFAICDCTSLTQAGYVGEDVETVIAKLLQDANYNVERCQQGIIFLDEVDKIGSVPGIHQLRDVGGEGVQQALLKMLEGTIVNVPEKSSRKMRGETIQVDTTNILFVASGAYTGLDKIISRRKKEKYIGFGSTSNEAPSRRRATQLDLHEQHENNDKMLVEDNLERDKYLQECEARDLIEFGMIPEFVGRLPVVVAFHSLNEDMLVRILTEPRNAYVPQYQALFQMDKVQLDFTDGALRSIAKKAVLRHTGARGLRSILERILLQSMFDIPESDIVGVRVDEEAVKTNKSPEYIRSRQSSSTDNHVENSTITTTTEEIKTKQNHDNKISIPTG</sequence>
<dbReference type="NCBIfam" id="NF003745">
    <property type="entry name" value="PRK05342.1"/>
    <property type="match status" value="1"/>
</dbReference>
<keyword evidence="3" id="KW-0862">Zinc</keyword>
<dbReference type="AlphaFoldDB" id="A0A813ZT68"/>
<evidence type="ECO:0000256" key="2">
    <source>
        <dbReference type="ARBA" id="ARBA00022741"/>
    </source>
</evidence>
<dbReference type="GO" id="GO:0005524">
    <property type="term" value="F:ATP binding"/>
    <property type="evidence" value="ECO:0007669"/>
    <property type="project" value="UniProtKB-KW"/>
</dbReference>